<dbReference type="VEuPathDB" id="GiardiaDB:SS50377_20885"/>
<organism evidence="2">
    <name type="scientific">Spironucleus salmonicida</name>
    <dbReference type="NCBI Taxonomy" id="348837"/>
    <lineage>
        <taxon>Eukaryota</taxon>
        <taxon>Metamonada</taxon>
        <taxon>Diplomonadida</taxon>
        <taxon>Hexamitidae</taxon>
        <taxon>Hexamitinae</taxon>
        <taxon>Spironucleus</taxon>
    </lineage>
</organism>
<reference evidence="2 3" key="1">
    <citation type="journal article" date="2014" name="PLoS Genet.">
        <title>The Genome of Spironucleus salmonicida Highlights a Fish Pathogen Adapted to Fluctuating Environments.</title>
        <authorList>
            <person name="Xu F."/>
            <person name="Jerlstrom-Hultqvist J."/>
            <person name="Einarsson E."/>
            <person name="Astvaldsson A."/>
            <person name="Svard S.G."/>
            <person name="Andersson J.O."/>
        </authorList>
    </citation>
    <scope>NUCLEOTIDE SEQUENCE</scope>
    <source>
        <strain evidence="3">ATCC 50377</strain>
    </source>
</reference>
<feature type="domain" description="EF-hand" evidence="1">
    <location>
        <begin position="26"/>
        <end position="61"/>
    </location>
</feature>
<dbReference type="Gene3D" id="1.10.238.10">
    <property type="entry name" value="EF-hand"/>
    <property type="match status" value="1"/>
</dbReference>
<dbReference type="EMBL" id="AUWU02000001">
    <property type="protein sequence ID" value="KAH0577531.1"/>
    <property type="molecule type" value="Genomic_DNA"/>
</dbReference>
<dbReference type="InterPro" id="IPR002048">
    <property type="entry name" value="EF_hand_dom"/>
</dbReference>
<dbReference type="GO" id="GO:0005509">
    <property type="term" value="F:calcium ion binding"/>
    <property type="evidence" value="ECO:0007669"/>
    <property type="project" value="InterPro"/>
</dbReference>
<evidence type="ECO:0000313" key="2">
    <source>
        <dbReference type="EMBL" id="EST43561.1"/>
    </source>
</evidence>
<proteinExistence type="predicted"/>
<evidence type="ECO:0000313" key="4">
    <source>
        <dbReference type="Proteomes" id="UP000018208"/>
    </source>
</evidence>
<dbReference type="Pfam" id="PF13499">
    <property type="entry name" value="EF-hand_7"/>
    <property type="match status" value="1"/>
</dbReference>
<dbReference type="SMART" id="SM00054">
    <property type="entry name" value="EFh"/>
    <property type="match status" value="3"/>
</dbReference>
<reference evidence="3" key="2">
    <citation type="submission" date="2020-12" db="EMBL/GenBank/DDBJ databases">
        <title>New Spironucleus salmonicida genome in near-complete chromosomes.</title>
        <authorList>
            <person name="Xu F."/>
            <person name="Kurt Z."/>
            <person name="Jimenez-Gonzalez A."/>
            <person name="Astvaldsson A."/>
            <person name="Andersson J.O."/>
            <person name="Svard S.G."/>
        </authorList>
    </citation>
    <scope>NUCLEOTIDE SEQUENCE</scope>
    <source>
        <strain evidence="3">ATCC 50377</strain>
    </source>
</reference>
<dbReference type="CDD" id="cd00051">
    <property type="entry name" value="EFh"/>
    <property type="match status" value="1"/>
</dbReference>
<dbReference type="PROSITE" id="PS50222">
    <property type="entry name" value="EF_HAND_2"/>
    <property type="match status" value="2"/>
</dbReference>
<name>V6LIL8_9EUKA</name>
<keyword evidence="4" id="KW-1185">Reference proteome</keyword>
<dbReference type="AlphaFoldDB" id="V6LIL8"/>
<feature type="domain" description="EF-hand" evidence="1">
    <location>
        <begin position="62"/>
        <end position="97"/>
    </location>
</feature>
<evidence type="ECO:0000259" key="1">
    <source>
        <dbReference type="PROSITE" id="PS50222"/>
    </source>
</evidence>
<accession>V6LIL8</accession>
<sequence length="163" mass="18706">MGNTTSKSKPIETPDLPSQLSFINSVQIQYATDVFNKFDTSNDGKIQLTEAIQGFKSMKITFDENTLRKIIFLVDSDFDGELDLKEFIRLFIIAEISKKDIKVQQELMLFLAADLNFNGKIDKQEYQIICQKCGYPVNFDCFQGKNEIGVDLFIQQLKQLKNL</sequence>
<gene>
    <name evidence="2" type="ORF">SS50377_16600</name>
    <name evidence="3" type="ORF">SS50377_20885</name>
</gene>
<dbReference type="OrthoDB" id="6081786at2759"/>
<dbReference type="EMBL" id="KI546135">
    <property type="protein sequence ID" value="EST43561.1"/>
    <property type="molecule type" value="Genomic_DNA"/>
</dbReference>
<dbReference type="Proteomes" id="UP000018208">
    <property type="component" value="Unassembled WGS sequence"/>
</dbReference>
<dbReference type="InterPro" id="IPR011992">
    <property type="entry name" value="EF-hand-dom_pair"/>
</dbReference>
<dbReference type="Pfam" id="PF13202">
    <property type="entry name" value="EF-hand_5"/>
    <property type="match status" value="1"/>
</dbReference>
<protein>
    <recommendedName>
        <fullName evidence="1">EF-hand domain-containing protein</fullName>
    </recommendedName>
</protein>
<evidence type="ECO:0000313" key="3">
    <source>
        <dbReference type="EMBL" id="KAH0577531.1"/>
    </source>
</evidence>
<dbReference type="SUPFAM" id="SSF47473">
    <property type="entry name" value="EF-hand"/>
    <property type="match status" value="1"/>
</dbReference>